<reference evidence="2" key="1">
    <citation type="submission" date="2021-01" db="EMBL/GenBank/DDBJ databases">
        <authorList>
            <person name="Kaushik A."/>
        </authorList>
    </citation>
    <scope>NUCLEOTIDE SEQUENCE</scope>
    <source>
        <strain evidence="2">AG1-1B</strain>
    </source>
</reference>
<accession>A0A8H2W6E2</accession>
<evidence type="ECO:0000313" key="3">
    <source>
        <dbReference type="Proteomes" id="UP000663826"/>
    </source>
</evidence>
<protein>
    <submittedName>
        <fullName evidence="2">Uncharacterized protein</fullName>
    </submittedName>
</protein>
<feature type="region of interest" description="Disordered" evidence="1">
    <location>
        <begin position="141"/>
        <end position="304"/>
    </location>
</feature>
<feature type="compositionally biased region" description="Basic and acidic residues" evidence="1">
    <location>
        <begin position="250"/>
        <end position="261"/>
    </location>
</feature>
<feature type="region of interest" description="Disordered" evidence="1">
    <location>
        <begin position="58"/>
        <end position="122"/>
    </location>
</feature>
<organism evidence="2 3">
    <name type="scientific">Rhizoctonia solani</name>
    <dbReference type="NCBI Taxonomy" id="456999"/>
    <lineage>
        <taxon>Eukaryota</taxon>
        <taxon>Fungi</taxon>
        <taxon>Dikarya</taxon>
        <taxon>Basidiomycota</taxon>
        <taxon>Agaricomycotina</taxon>
        <taxon>Agaricomycetes</taxon>
        <taxon>Cantharellales</taxon>
        <taxon>Ceratobasidiaceae</taxon>
        <taxon>Rhizoctonia</taxon>
    </lineage>
</organism>
<comment type="caution">
    <text evidence="2">The sequence shown here is derived from an EMBL/GenBank/DDBJ whole genome shotgun (WGS) entry which is preliminary data.</text>
</comment>
<evidence type="ECO:0000256" key="1">
    <source>
        <dbReference type="SAM" id="MobiDB-lite"/>
    </source>
</evidence>
<sequence length="304" mass="33182">MATPFIDSEVAPVQYYHLQSHTPPPAEKTLLWLQGVNDAGPLTHPTVDSTSEYAAETPGQTVQMLPGDAPERHPLSPPPPPTQPALAAPSPRKRREDPPSDWIPPSYLQPKVVEEQSGKSDSKMGLDLEYAVFGDHGAGSEASYQRTLQQAAGGYPTGEHNGEELDIEPEGDLYDDDVDSNEQERPESLMSPNNRTVPIEDPNNSRSPRYLSQSTGPSFGNINRPSSFAPMHTMMEKGPNVNIQIQPPTDRTHSRTGRESEITMDPLGQITDEMENLWSGGGGLPPIKTQGTGTSARWKSSRLE</sequence>
<proteinExistence type="predicted"/>
<name>A0A8H2W6E2_9AGAM</name>
<gene>
    <name evidence="2" type="ORF">RDB_LOCUS1931</name>
</gene>
<feature type="compositionally biased region" description="Basic and acidic residues" evidence="1">
    <location>
        <begin position="112"/>
        <end position="122"/>
    </location>
</feature>
<dbReference type="Proteomes" id="UP000663826">
    <property type="component" value="Unassembled WGS sequence"/>
</dbReference>
<dbReference type="AlphaFoldDB" id="A0A8H2W6E2"/>
<dbReference type="EMBL" id="CAJMWQ010000079">
    <property type="protein sequence ID" value="CAE6337778.1"/>
    <property type="molecule type" value="Genomic_DNA"/>
</dbReference>
<feature type="compositionally biased region" description="Polar residues" evidence="1">
    <location>
        <begin position="190"/>
        <end position="226"/>
    </location>
</feature>
<feature type="compositionally biased region" description="Polar residues" evidence="1">
    <location>
        <begin position="289"/>
        <end position="298"/>
    </location>
</feature>
<evidence type="ECO:0000313" key="2">
    <source>
        <dbReference type="EMBL" id="CAE6337778.1"/>
    </source>
</evidence>
<feature type="compositionally biased region" description="Acidic residues" evidence="1">
    <location>
        <begin position="164"/>
        <end position="181"/>
    </location>
</feature>